<evidence type="ECO:0000313" key="13">
    <source>
        <dbReference type="Proteomes" id="UP000199249"/>
    </source>
</evidence>
<evidence type="ECO:0000256" key="1">
    <source>
        <dbReference type="ARBA" id="ARBA00022472"/>
    </source>
</evidence>
<dbReference type="PROSITE" id="PS50084">
    <property type="entry name" value="KH_TYPE_1"/>
    <property type="match status" value="1"/>
</dbReference>
<proteinExistence type="inferred from homology"/>
<dbReference type="GO" id="GO:0006353">
    <property type="term" value="P:DNA-templated transcription termination"/>
    <property type="evidence" value="ECO:0007669"/>
    <property type="project" value="UniProtKB-UniRule"/>
</dbReference>
<dbReference type="CDD" id="cd04455">
    <property type="entry name" value="S1_NusA"/>
    <property type="match status" value="1"/>
</dbReference>
<dbReference type="HAMAP" id="MF_00945_B">
    <property type="entry name" value="NusA_B"/>
    <property type="match status" value="1"/>
</dbReference>
<evidence type="ECO:0000259" key="10">
    <source>
        <dbReference type="Pfam" id="PF13184"/>
    </source>
</evidence>
<evidence type="ECO:0000256" key="3">
    <source>
        <dbReference type="ARBA" id="ARBA00022814"/>
    </source>
</evidence>
<feature type="domain" description="NusA-like second KH" evidence="11">
    <location>
        <begin position="285"/>
        <end position="345"/>
    </location>
</feature>
<evidence type="ECO:0000313" key="12">
    <source>
        <dbReference type="EMBL" id="SDX81850.1"/>
    </source>
</evidence>
<keyword evidence="4 7" id="KW-0694">RNA-binding</keyword>
<keyword evidence="3 7" id="KW-0889">Transcription antitermination</keyword>
<feature type="domain" description="Transcription factor NusA N-terminal" evidence="9">
    <location>
        <begin position="6"/>
        <end position="128"/>
    </location>
</feature>
<dbReference type="CDD" id="cd02134">
    <property type="entry name" value="KH-II_NusA_rpt1"/>
    <property type="match status" value="1"/>
</dbReference>
<organism evidence="12 13">
    <name type="scientific">Hymenobacter psychrophilus</name>
    <dbReference type="NCBI Taxonomy" id="651662"/>
    <lineage>
        <taxon>Bacteria</taxon>
        <taxon>Pseudomonadati</taxon>
        <taxon>Bacteroidota</taxon>
        <taxon>Cytophagia</taxon>
        <taxon>Cytophagales</taxon>
        <taxon>Hymenobacteraceae</taxon>
        <taxon>Hymenobacter</taxon>
    </lineage>
</organism>
<dbReference type="InterPro" id="IPR012340">
    <property type="entry name" value="NA-bd_OB-fold"/>
</dbReference>
<evidence type="ECO:0000259" key="9">
    <source>
        <dbReference type="Pfam" id="PF08529"/>
    </source>
</evidence>
<dbReference type="OrthoDB" id="9807233at2"/>
<gene>
    <name evidence="7" type="primary">nusA</name>
    <name evidence="12" type="ORF">SAMN04488069_103293</name>
</gene>
<comment type="subunit">
    <text evidence="7">Monomer. Binds directly to the core enzyme of the DNA-dependent RNA polymerase and to nascent RNA.</text>
</comment>
<dbReference type="Pfam" id="PF26594">
    <property type="entry name" value="KH_NusA_2nd"/>
    <property type="match status" value="1"/>
</dbReference>
<evidence type="ECO:0000256" key="5">
    <source>
        <dbReference type="ARBA" id="ARBA00023015"/>
    </source>
</evidence>
<dbReference type="Proteomes" id="UP000199249">
    <property type="component" value="Unassembled WGS sequence"/>
</dbReference>
<dbReference type="InterPro" id="IPR009019">
    <property type="entry name" value="KH_sf_prok-type"/>
</dbReference>
<dbReference type="GO" id="GO:0003700">
    <property type="term" value="F:DNA-binding transcription factor activity"/>
    <property type="evidence" value="ECO:0007669"/>
    <property type="project" value="InterPro"/>
</dbReference>
<dbReference type="FunFam" id="3.30.300.20:FF:000002">
    <property type="entry name" value="Transcription termination/antitermination protein NusA"/>
    <property type="match status" value="1"/>
</dbReference>
<dbReference type="Gene3D" id="2.40.50.140">
    <property type="entry name" value="Nucleic acid-binding proteins"/>
    <property type="match status" value="1"/>
</dbReference>
<dbReference type="PANTHER" id="PTHR22648:SF0">
    <property type="entry name" value="TRANSCRIPTION TERMINATION_ANTITERMINATION PROTEIN NUSA"/>
    <property type="match status" value="1"/>
</dbReference>
<keyword evidence="6 7" id="KW-0804">Transcription</keyword>
<keyword evidence="5 7" id="KW-0805">Transcription regulation</keyword>
<name>A0A1H3ET72_9BACT</name>
<dbReference type="InterPro" id="IPR030842">
    <property type="entry name" value="TF_NusA_bacterial"/>
</dbReference>
<feature type="domain" description="Transcription factor NusA first KH" evidence="10">
    <location>
        <begin position="203"/>
        <end position="280"/>
    </location>
</feature>
<evidence type="ECO:0000256" key="7">
    <source>
        <dbReference type="HAMAP-Rule" id="MF_00945"/>
    </source>
</evidence>
<dbReference type="InterPro" id="IPR025249">
    <property type="entry name" value="TF_NusA_KH_1st"/>
</dbReference>
<dbReference type="AlphaFoldDB" id="A0A1H3ET72"/>
<feature type="compositionally biased region" description="Polar residues" evidence="8">
    <location>
        <begin position="444"/>
        <end position="455"/>
    </location>
</feature>
<keyword evidence="1 7" id="KW-0806">Transcription termination</keyword>
<feature type="compositionally biased region" description="Acidic residues" evidence="8">
    <location>
        <begin position="458"/>
        <end position="474"/>
    </location>
</feature>
<keyword evidence="13" id="KW-1185">Reference proteome</keyword>
<dbReference type="InterPro" id="IPR058582">
    <property type="entry name" value="KH_NusA_2nd"/>
</dbReference>
<accession>A0A1H3ET72</accession>
<dbReference type="InterPro" id="IPR013735">
    <property type="entry name" value="TF_NusA_N"/>
</dbReference>
<sequence length="518" mass="57996">MNSSVLIESFAEFARSKNIDRPTMMSILEEVFRTMIRKKYDDDSNFDVILNVDQGDLEIWRNREIVDDNSEDIWDFDKIPLAEAQKIEPDFEVGEEVAEEVKLEDFGRRAVLMARQTLIQRVKDLERDLLYQTYKDQVGEIVVGEVYQVWGREALILDKDDNELSLPKTEQIPKDRYRKGDNIRAVVHRVDVLNGTPKIILSRAAPAFLERLMEQEVPEIFDGLITIKNIVREPGERAKVAVESYDERIDPVGACVGMKGSRIHAVVRELENENIDIINYTDNLELYIARALSPAKLTSMKINEQTGRVSVFLRPDQVSLAIGRGGANIKLASRLVGMEIDVFRDAGDFEEDIALDEFSDEVEAWIIDELKKIGLDTGRAVLAVNKEDIVRRTELEEETVEELFRVIRNEFDDEAEAAPKPRFADDEEATAEETGAADNAIDDVSNTDAVANIVSNDEAGDAATDEPSGAEDAVEPTAEVAEMSEAPAETSEEQPVTDADTESEPLKNDDSPNSGAAQ</sequence>
<evidence type="ECO:0000256" key="8">
    <source>
        <dbReference type="SAM" id="MobiDB-lite"/>
    </source>
</evidence>
<dbReference type="GO" id="GO:0005829">
    <property type="term" value="C:cytosol"/>
    <property type="evidence" value="ECO:0007669"/>
    <property type="project" value="TreeGrafter"/>
</dbReference>
<comment type="subcellular location">
    <subcellularLocation>
        <location evidence="7">Cytoplasm</location>
    </subcellularLocation>
</comment>
<dbReference type="EMBL" id="FNOV01000003">
    <property type="protein sequence ID" value="SDX81850.1"/>
    <property type="molecule type" value="Genomic_DNA"/>
</dbReference>
<protein>
    <recommendedName>
        <fullName evidence="7">Transcription termination/antitermination protein NusA</fullName>
    </recommendedName>
</protein>
<evidence type="ECO:0000256" key="6">
    <source>
        <dbReference type="ARBA" id="ARBA00023163"/>
    </source>
</evidence>
<dbReference type="InterPro" id="IPR015946">
    <property type="entry name" value="KH_dom-like_a/b"/>
</dbReference>
<evidence type="ECO:0000256" key="2">
    <source>
        <dbReference type="ARBA" id="ARBA00022490"/>
    </source>
</evidence>
<keyword evidence="2 7" id="KW-0963">Cytoplasm</keyword>
<evidence type="ECO:0000259" key="11">
    <source>
        <dbReference type="Pfam" id="PF26594"/>
    </source>
</evidence>
<dbReference type="NCBIfam" id="TIGR01953">
    <property type="entry name" value="NusA"/>
    <property type="match status" value="1"/>
</dbReference>
<dbReference type="SUPFAM" id="SSF54814">
    <property type="entry name" value="Prokaryotic type KH domain (KH-domain type II)"/>
    <property type="match status" value="2"/>
</dbReference>
<evidence type="ECO:0000256" key="4">
    <source>
        <dbReference type="ARBA" id="ARBA00022884"/>
    </source>
</evidence>
<dbReference type="CDD" id="cd22529">
    <property type="entry name" value="KH-II_NusA_rpt2"/>
    <property type="match status" value="1"/>
</dbReference>
<reference evidence="13" key="1">
    <citation type="submission" date="2016-10" db="EMBL/GenBank/DDBJ databases">
        <authorList>
            <person name="Varghese N."/>
            <person name="Submissions S."/>
        </authorList>
    </citation>
    <scope>NUCLEOTIDE SEQUENCE [LARGE SCALE GENOMIC DNA]</scope>
    <source>
        <strain evidence="13">CGMCC 1.8975</strain>
    </source>
</reference>
<dbReference type="GO" id="GO:0003723">
    <property type="term" value="F:RNA binding"/>
    <property type="evidence" value="ECO:0007669"/>
    <property type="project" value="UniProtKB-UniRule"/>
</dbReference>
<comment type="function">
    <text evidence="7">Participates in both transcription termination and antitermination.</text>
</comment>
<dbReference type="SUPFAM" id="SSF50249">
    <property type="entry name" value="Nucleic acid-binding proteins"/>
    <property type="match status" value="1"/>
</dbReference>
<dbReference type="Pfam" id="PF08529">
    <property type="entry name" value="NusA_N"/>
    <property type="match status" value="1"/>
</dbReference>
<dbReference type="Gene3D" id="3.30.1480.10">
    <property type="entry name" value="NusA, N-terminal domain"/>
    <property type="match status" value="1"/>
</dbReference>
<feature type="region of interest" description="Disordered" evidence="8">
    <location>
        <begin position="415"/>
        <end position="518"/>
    </location>
</feature>
<dbReference type="PANTHER" id="PTHR22648">
    <property type="entry name" value="TRANSCRIPTION TERMINATION FACTOR NUSA"/>
    <property type="match status" value="1"/>
</dbReference>
<dbReference type="STRING" id="651662.SAMN04488069_103293"/>
<comment type="similarity">
    <text evidence="7">Belongs to the NusA family.</text>
</comment>
<dbReference type="Gene3D" id="3.30.300.20">
    <property type="match status" value="2"/>
</dbReference>
<dbReference type="InterPro" id="IPR036555">
    <property type="entry name" value="NusA_N_sf"/>
</dbReference>
<dbReference type="Pfam" id="PF13184">
    <property type="entry name" value="KH_NusA_1st"/>
    <property type="match status" value="1"/>
</dbReference>
<dbReference type="SUPFAM" id="SSF69705">
    <property type="entry name" value="Transcription factor NusA, N-terminal domain"/>
    <property type="match status" value="1"/>
</dbReference>
<dbReference type="InterPro" id="IPR010213">
    <property type="entry name" value="TF_NusA"/>
</dbReference>
<dbReference type="GO" id="GO:0031564">
    <property type="term" value="P:transcription antitermination"/>
    <property type="evidence" value="ECO:0007669"/>
    <property type="project" value="UniProtKB-UniRule"/>
</dbReference>